<dbReference type="EMBL" id="JPKZ01000595">
    <property type="protein sequence ID" value="KHN86520.1"/>
    <property type="molecule type" value="Genomic_DNA"/>
</dbReference>
<evidence type="ECO:0000313" key="2">
    <source>
        <dbReference type="Proteomes" id="UP000031036"/>
    </source>
</evidence>
<proteinExistence type="predicted"/>
<comment type="caution">
    <text evidence="1">The sequence shown here is derived from an EMBL/GenBank/DDBJ whole genome shotgun (WGS) entry which is preliminary data.</text>
</comment>
<organism evidence="1 2">
    <name type="scientific">Toxocara canis</name>
    <name type="common">Canine roundworm</name>
    <dbReference type="NCBI Taxonomy" id="6265"/>
    <lineage>
        <taxon>Eukaryota</taxon>
        <taxon>Metazoa</taxon>
        <taxon>Ecdysozoa</taxon>
        <taxon>Nematoda</taxon>
        <taxon>Chromadorea</taxon>
        <taxon>Rhabditida</taxon>
        <taxon>Spirurina</taxon>
        <taxon>Ascaridomorpha</taxon>
        <taxon>Ascaridoidea</taxon>
        <taxon>Toxocaridae</taxon>
        <taxon>Toxocara</taxon>
    </lineage>
</organism>
<keyword evidence="2" id="KW-1185">Reference proteome</keyword>
<protein>
    <submittedName>
        <fullName evidence="1">Uncharacterized protein</fullName>
    </submittedName>
</protein>
<sequence length="85" mass="9852">MSGKGMQDSAEKERRVKVLQKLMALPNISLSVFLTQQFREYAAALNPRFSKPYPHLTPTKNLRYKRFYNDMERLGSPIQICMVGD</sequence>
<reference evidence="1 2" key="1">
    <citation type="submission" date="2014-11" db="EMBL/GenBank/DDBJ databases">
        <title>Genetic blueprint of the zoonotic pathogen Toxocara canis.</title>
        <authorList>
            <person name="Zhu X.-Q."/>
            <person name="Korhonen P.K."/>
            <person name="Cai H."/>
            <person name="Young N.D."/>
            <person name="Nejsum P."/>
            <person name="von Samson-Himmelstjerna G."/>
            <person name="Boag P.R."/>
            <person name="Tan P."/>
            <person name="Li Q."/>
            <person name="Min J."/>
            <person name="Yang Y."/>
            <person name="Wang X."/>
            <person name="Fang X."/>
            <person name="Hall R.S."/>
            <person name="Hofmann A."/>
            <person name="Sternberg P.W."/>
            <person name="Jex A.R."/>
            <person name="Gasser R.B."/>
        </authorList>
    </citation>
    <scope>NUCLEOTIDE SEQUENCE [LARGE SCALE GENOMIC DNA]</scope>
    <source>
        <strain evidence="1">PN_DK_2014</strain>
    </source>
</reference>
<dbReference type="AlphaFoldDB" id="A0A0B2VZX6"/>
<dbReference type="Proteomes" id="UP000031036">
    <property type="component" value="Unassembled WGS sequence"/>
</dbReference>
<accession>A0A0B2VZX6</accession>
<evidence type="ECO:0000313" key="1">
    <source>
        <dbReference type="EMBL" id="KHN86520.1"/>
    </source>
</evidence>
<name>A0A0B2VZX6_TOXCA</name>
<gene>
    <name evidence="1" type="ORF">Tcan_11588</name>
</gene>